<evidence type="ECO:0000313" key="8">
    <source>
        <dbReference type="Proteomes" id="UP001353858"/>
    </source>
</evidence>
<evidence type="ECO:0000313" key="7">
    <source>
        <dbReference type="EMBL" id="KAK4880523.1"/>
    </source>
</evidence>
<feature type="region of interest" description="Disordered" evidence="5">
    <location>
        <begin position="457"/>
        <end position="491"/>
    </location>
</feature>
<feature type="transmembrane region" description="Helical" evidence="6">
    <location>
        <begin position="195"/>
        <end position="220"/>
    </location>
</feature>
<protein>
    <recommendedName>
        <fullName evidence="9">Tetraspanin</fullName>
    </recommendedName>
</protein>
<dbReference type="PANTHER" id="PTHR19282">
    <property type="entry name" value="TETRASPANIN"/>
    <property type="match status" value="1"/>
</dbReference>
<accession>A0AAN7PB08</accession>
<evidence type="ECO:0000256" key="2">
    <source>
        <dbReference type="ARBA" id="ARBA00022692"/>
    </source>
</evidence>
<keyword evidence="3 6" id="KW-1133">Transmembrane helix</keyword>
<evidence type="ECO:0008006" key="9">
    <source>
        <dbReference type="Google" id="ProtNLM"/>
    </source>
</evidence>
<name>A0AAN7PB08_9COLE</name>
<evidence type="ECO:0000256" key="3">
    <source>
        <dbReference type="ARBA" id="ARBA00022989"/>
    </source>
</evidence>
<proteinExistence type="predicted"/>
<dbReference type="Gene3D" id="1.10.1450.10">
    <property type="entry name" value="Tetraspanin"/>
    <property type="match status" value="1"/>
</dbReference>
<organism evidence="7 8">
    <name type="scientific">Aquatica leii</name>
    <dbReference type="NCBI Taxonomy" id="1421715"/>
    <lineage>
        <taxon>Eukaryota</taxon>
        <taxon>Metazoa</taxon>
        <taxon>Ecdysozoa</taxon>
        <taxon>Arthropoda</taxon>
        <taxon>Hexapoda</taxon>
        <taxon>Insecta</taxon>
        <taxon>Pterygota</taxon>
        <taxon>Neoptera</taxon>
        <taxon>Endopterygota</taxon>
        <taxon>Coleoptera</taxon>
        <taxon>Polyphaga</taxon>
        <taxon>Elateriformia</taxon>
        <taxon>Elateroidea</taxon>
        <taxon>Lampyridae</taxon>
        <taxon>Luciolinae</taxon>
        <taxon>Aquatica</taxon>
    </lineage>
</organism>
<gene>
    <name evidence="7" type="ORF">RN001_008669</name>
</gene>
<dbReference type="EMBL" id="JARPUR010000003">
    <property type="protein sequence ID" value="KAK4880523.1"/>
    <property type="molecule type" value="Genomic_DNA"/>
</dbReference>
<comment type="subcellular location">
    <subcellularLocation>
        <location evidence="1">Membrane</location>
        <topology evidence="1">Multi-pass membrane protein</topology>
    </subcellularLocation>
</comment>
<evidence type="ECO:0000256" key="5">
    <source>
        <dbReference type="SAM" id="MobiDB-lite"/>
    </source>
</evidence>
<dbReference type="Proteomes" id="UP001353858">
    <property type="component" value="Unassembled WGS sequence"/>
</dbReference>
<dbReference type="PANTHER" id="PTHR19282:SF554">
    <property type="entry name" value="ANTIGEN, PUTATIVE-RELATED"/>
    <property type="match status" value="1"/>
</dbReference>
<reference evidence="8" key="1">
    <citation type="submission" date="2023-01" db="EMBL/GenBank/DDBJ databases">
        <title>Key to firefly adult light organ development and bioluminescence: homeobox transcription factors regulate luciferase expression and transportation to peroxisome.</title>
        <authorList>
            <person name="Fu X."/>
        </authorList>
    </citation>
    <scope>NUCLEOTIDE SEQUENCE [LARGE SCALE GENOMIC DNA]</scope>
</reference>
<evidence type="ECO:0000256" key="1">
    <source>
        <dbReference type="ARBA" id="ARBA00004141"/>
    </source>
</evidence>
<keyword evidence="2 6" id="KW-0812">Transmembrane</keyword>
<feature type="transmembrane region" description="Helical" evidence="6">
    <location>
        <begin position="387"/>
        <end position="409"/>
    </location>
</feature>
<dbReference type="CDD" id="cd03127">
    <property type="entry name" value="tetraspanin_LEL"/>
    <property type="match status" value="1"/>
</dbReference>
<keyword evidence="8" id="KW-1185">Reference proteome</keyword>
<feature type="compositionally biased region" description="Basic and acidic residues" evidence="5">
    <location>
        <begin position="479"/>
        <end position="491"/>
    </location>
</feature>
<feature type="transmembrane region" description="Helical" evidence="6">
    <location>
        <begin position="270"/>
        <end position="291"/>
    </location>
</feature>
<feature type="compositionally biased region" description="Low complexity" evidence="5">
    <location>
        <begin position="463"/>
        <end position="477"/>
    </location>
</feature>
<sequence length="491" mass="54849">MAGYVVLNYEKVGAMQELLTTIESNDKSGDLENEYDDPPELDNESGIVATDSDNSVNVCCGQFSKTKHRMRKHYTRLRHVTEVLAERARDIDVVAVGALICDICQKSISNQVSSSYETPHVVDDYCAADYAAIDVDEIELPKKDKVQQLRCAWGAMGGTAAEGGLRRRMPLRRYRGGAPVSAGALSTRAMRYYRLWIYTCNTALLAGSIAFCGAAARTFIFDYRRLLIPSLALYQPSFLYAYLALATQGGALQLLGCVGAVRLSERMLNAYWLLLLVLLFGDVVLGAFWAFRFDKVCQELRPALRMKLLQEYGAGGDLTVLWDRLQRESECCGVTGPEDYNNRSGYQLEMPPSCCAEPPRNANETRCARPHAVGCDERLLSYLRDTASLLAILGYCVLAFLKLCFLGILRYEIREMIQKIRILRTELELPNVNGAVPGTLRAESAESERESLLVRPESAALLSSPPNQSKNPNGNNNYEMREYRRSSRDNM</sequence>
<dbReference type="InterPro" id="IPR008952">
    <property type="entry name" value="Tetraspanin_EC2_sf"/>
</dbReference>
<dbReference type="SUPFAM" id="SSF48652">
    <property type="entry name" value="Tetraspanin"/>
    <property type="match status" value="1"/>
</dbReference>
<dbReference type="AlphaFoldDB" id="A0AAN7PB08"/>
<comment type="caution">
    <text evidence="7">The sequence shown here is derived from an EMBL/GenBank/DDBJ whole genome shotgun (WGS) entry which is preliminary data.</text>
</comment>
<keyword evidence="4 6" id="KW-0472">Membrane</keyword>
<feature type="transmembrane region" description="Helical" evidence="6">
    <location>
        <begin position="240"/>
        <end position="263"/>
    </location>
</feature>
<dbReference type="Pfam" id="PF00335">
    <property type="entry name" value="Tetraspanin"/>
    <property type="match status" value="1"/>
</dbReference>
<dbReference type="GO" id="GO:0005886">
    <property type="term" value="C:plasma membrane"/>
    <property type="evidence" value="ECO:0007669"/>
    <property type="project" value="TreeGrafter"/>
</dbReference>
<evidence type="ECO:0000256" key="6">
    <source>
        <dbReference type="SAM" id="Phobius"/>
    </source>
</evidence>
<dbReference type="InterPro" id="IPR018499">
    <property type="entry name" value="Tetraspanin/Peripherin"/>
</dbReference>
<evidence type="ECO:0000256" key="4">
    <source>
        <dbReference type="ARBA" id="ARBA00023136"/>
    </source>
</evidence>